<dbReference type="SUPFAM" id="SSF58069">
    <property type="entry name" value="Virus ectodomain"/>
    <property type="match status" value="1"/>
</dbReference>
<dbReference type="EMBL" id="QWLN02006048">
    <property type="protein sequence ID" value="TEA36551.1"/>
    <property type="molecule type" value="Genomic_DNA"/>
</dbReference>
<dbReference type="AlphaFoldDB" id="A0A484GM26"/>
<feature type="coiled-coil region" evidence="2">
    <location>
        <begin position="3"/>
        <end position="30"/>
    </location>
</feature>
<accession>A0A484GM26</accession>
<proteinExistence type="predicted"/>
<comment type="caution">
    <text evidence="3">The sequence shown here is derived from an EMBL/GenBank/DDBJ whole genome shotgun (WGS) entry which is preliminary data.</text>
</comment>
<evidence type="ECO:0000313" key="4">
    <source>
        <dbReference type="Proteomes" id="UP000295264"/>
    </source>
</evidence>
<sequence length="68" mass="7312">QLSPELTQQIANLAAQINMLQEQINSLAGVVLQNRRALDLLTTNQGGTCAMLKENCCVLVNQSGTVQT</sequence>
<feature type="non-terminal residue" evidence="3">
    <location>
        <position position="1"/>
    </location>
</feature>
<dbReference type="Proteomes" id="UP000295264">
    <property type="component" value="Unassembled WGS sequence"/>
</dbReference>
<reference evidence="3 4" key="1">
    <citation type="journal article" date="2018" name="Genomics">
        <title>Molecular footprints of inshore aquatic adaptation in Indo-Pacific humpback dolphin (Sousa chinensis).</title>
        <authorList>
            <person name="Ming Y."/>
            <person name="Jian J."/>
            <person name="Yu F."/>
            <person name="Yu X."/>
            <person name="Wang J."/>
            <person name="Liu W."/>
        </authorList>
    </citation>
    <scope>NUCLEOTIDE SEQUENCE [LARGE SCALE GENOMIC DNA]</scope>
    <source>
        <strain evidence="3">MY-2018</strain>
        <tissue evidence="3">Skin</tissue>
    </source>
</reference>
<organism evidence="3 4">
    <name type="scientific">Sousa chinensis</name>
    <name type="common">Indo-pacific humpbacked dolphin</name>
    <name type="synonym">Steno chinensis</name>
    <dbReference type="NCBI Taxonomy" id="103600"/>
    <lineage>
        <taxon>Eukaryota</taxon>
        <taxon>Metazoa</taxon>
        <taxon>Chordata</taxon>
        <taxon>Craniata</taxon>
        <taxon>Vertebrata</taxon>
        <taxon>Euteleostomi</taxon>
        <taxon>Mammalia</taxon>
        <taxon>Eutheria</taxon>
        <taxon>Laurasiatheria</taxon>
        <taxon>Artiodactyla</taxon>
        <taxon>Whippomorpha</taxon>
        <taxon>Cetacea</taxon>
        <taxon>Odontoceti</taxon>
        <taxon>Delphinidae</taxon>
        <taxon>Sousa</taxon>
    </lineage>
</organism>
<evidence type="ECO:0000313" key="3">
    <source>
        <dbReference type="EMBL" id="TEA36551.1"/>
    </source>
</evidence>
<keyword evidence="1" id="KW-1015">Disulfide bond</keyword>
<evidence type="ECO:0000256" key="2">
    <source>
        <dbReference type="SAM" id="Coils"/>
    </source>
</evidence>
<dbReference type="Gene3D" id="1.10.287.210">
    <property type="match status" value="1"/>
</dbReference>
<evidence type="ECO:0000256" key="1">
    <source>
        <dbReference type="ARBA" id="ARBA00023157"/>
    </source>
</evidence>
<feature type="non-terminal residue" evidence="3">
    <location>
        <position position="68"/>
    </location>
</feature>
<dbReference type="InterPro" id="IPR018154">
    <property type="entry name" value="TLV/ENV_coat_polyprotein"/>
</dbReference>
<keyword evidence="4" id="KW-1185">Reference proteome</keyword>
<protein>
    <recommendedName>
        <fullName evidence="5">ERVV2 protein</fullName>
    </recommendedName>
</protein>
<keyword evidence="2" id="KW-0175">Coiled coil</keyword>
<dbReference type="PANTHER" id="PTHR10424:SF73">
    <property type="entry name" value="ENDOGENOUS RETROVIRUS GROUP FC1 ENV POLYPROTEIN-RELATED"/>
    <property type="match status" value="1"/>
</dbReference>
<dbReference type="PANTHER" id="PTHR10424">
    <property type="entry name" value="VIRAL ENVELOPE PROTEIN"/>
    <property type="match status" value="1"/>
</dbReference>
<name>A0A484GM26_SOUCH</name>
<evidence type="ECO:0008006" key="5">
    <source>
        <dbReference type="Google" id="ProtNLM"/>
    </source>
</evidence>
<gene>
    <name evidence="3" type="ORF">DBR06_SOUSAS11210003</name>
</gene>
<dbReference type="Pfam" id="PF00429">
    <property type="entry name" value="TLV_coat"/>
    <property type="match status" value="1"/>
</dbReference>